<name>A0A9R1VCG2_LACSA</name>
<comment type="caution">
    <text evidence="2">The sequence shown here is derived from an EMBL/GenBank/DDBJ whole genome shotgun (WGS) entry which is preliminary data.</text>
</comment>
<dbReference type="EMBL" id="NBSK02000005">
    <property type="protein sequence ID" value="KAJ0204547.1"/>
    <property type="molecule type" value="Genomic_DNA"/>
</dbReference>
<evidence type="ECO:0000313" key="2">
    <source>
        <dbReference type="EMBL" id="KAJ0204547.1"/>
    </source>
</evidence>
<reference evidence="2 3" key="1">
    <citation type="journal article" date="2017" name="Nat. Commun.">
        <title>Genome assembly with in vitro proximity ligation data and whole-genome triplication in lettuce.</title>
        <authorList>
            <person name="Reyes-Chin-Wo S."/>
            <person name="Wang Z."/>
            <person name="Yang X."/>
            <person name="Kozik A."/>
            <person name="Arikit S."/>
            <person name="Song C."/>
            <person name="Xia L."/>
            <person name="Froenicke L."/>
            <person name="Lavelle D.O."/>
            <person name="Truco M.J."/>
            <person name="Xia R."/>
            <person name="Zhu S."/>
            <person name="Xu C."/>
            <person name="Xu H."/>
            <person name="Xu X."/>
            <person name="Cox K."/>
            <person name="Korf I."/>
            <person name="Meyers B.C."/>
            <person name="Michelmore R.W."/>
        </authorList>
    </citation>
    <scope>NUCLEOTIDE SEQUENCE [LARGE SCALE GENOMIC DNA]</scope>
    <source>
        <strain evidence="3">cv. Salinas</strain>
        <tissue evidence="2">Seedlings</tissue>
    </source>
</reference>
<feature type="coiled-coil region" evidence="1">
    <location>
        <begin position="103"/>
        <end position="137"/>
    </location>
</feature>
<proteinExistence type="predicted"/>
<sequence>MRSCYCDIHELPEMFKIYYQVDVFQTTYQTQTMHPLPPLSEWELGNTKHFHGCFIANIITRFSEGPDFPLPDKMSDDVFQAMKATEETNEKDSERSYALNQRIDDLAEQVNEKEKWVAEAMKEVKQAKMWIEDANAEINKLHA</sequence>
<keyword evidence="1" id="KW-0175">Coiled coil</keyword>
<keyword evidence="3" id="KW-1185">Reference proteome</keyword>
<protein>
    <submittedName>
        <fullName evidence="2">Uncharacterized protein</fullName>
    </submittedName>
</protein>
<accession>A0A9R1VCG2</accession>
<organism evidence="2 3">
    <name type="scientific">Lactuca sativa</name>
    <name type="common">Garden lettuce</name>
    <dbReference type="NCBI Taxonomy" id="4236"/>
    <lineage>
        <taxon>Eukaryota</taxon>
        <taxon>Viridiplantae</taxon>
        <taxon>Streptophyta</taxon>
        <taxon>Embryophyta</taxon>
        <taxon>Tracheophyta</taxon>
        <taxon>Spermatophyta</taxon>
        <taxon>Magnoliopsida</taxon>
        <taxon>eudicotyledons</taxon>
        <taxon>Gunneridae</taxon>
        <taxon>Pentapetalae</taxon>
        <taxon>asterids</taxon>
        <taxon>campanulids</taxon>
        <taxon>Asterales</taxon>
        <taxon>Asteraceae</taxon>
        <taxon>Cichorioideae</taxon>
        <taxon>Cichorieae</taxon>
        <taxon>Lactucinae</taxon>
        <taxon>Lactuca</taxon>
    </lineage>
</organism>
<gene>
    <name evidence="2" type="ORF">LSAT_V11C500246350</name>
</gene>
<dbReference type="Proteomes" id="UP000235145">
    <property type="component" value="Unassembled WGS sequence"/>
</dbReference>
<evidence type="ECO:0000313" key="3">
    <source>
        <dbReference type="Proteomes" id="UP000235145"/>
    </source>
</evidence>
<evidence type="ECO:0000256" key="1">
    <source>
        <dbReference type="SAM" id="Coils"/>
    </source>
</evidence>
<dbReference type="AlphaFoldDB" id="A0A9R1VCG2"/>